<dbReference type="Gene3D" id="1.25.40.10">
    <property type="entry name" value="Tetratricopeptide repeat domain"/>
    <property type="match status" value="2"/>
</dbReference>
<accession>A0ABT5F975</accession>
<name>A0ABT5F975_9GAMM</name>
<comment type="caution">
    <text evidence="1">The sequence shown here is derived from an EMBL/GenBank/DDBJ whole genome shotgun (WGS) entry which is preliminary data.</text>
</comment>
<protein>
    <recommendedName>
        <fullName evidence="3">Tetratricopeptide repeat protein</fullName>
    </recommendedName>
</protein>
<evidence type="ECO:0000313" key="2">
    <source>
        <dbReference type="Proteomes" id="UP001528411"/>
    </source>
</evidence>
<evidence type="ECO:0000313" key="1">
    <source>
        <dbReference type="EMBL" id="MDC2888074.1"/>
    </source>
</evidence>
<dbReference type="InterPro" id="IPR011990">
    <property type="entry name" value="TPR-like_helical_dom_sf"/>
</dbReference>
<proteinExistence type="predicted"/>
<dbReference type="SUPFAM" id="SSF48452">
    <property type="entry name" value="TPR-like"/>
    <property type="match status" value="2"/>
</dbReference>
<dbReference type="PROSITE" id="PS51257">
    <property type="entry name" value="PROKAR_LIPOPROTEIN"/>
    <property type="match status" value="1"/>
</dbReference>
<evidence type="ECO:0008006" key="3">
    <source>
        <dbReference type="Google" id="ProtNLM"/>
    </source>
</evidence>
<dbReference type="EMBL" id="JAQOMS010000002">
    <property type="protein sequence ID" value="MDC2888074.1"/>
    <property type="molecule type" value="Genomic_DNA"/>
</dbReference>
<reference evidence="1 2" key="1">
    <citation type="submission" date="2023-01" db="EMBL/GenBank/DDBJ databases">
        <title>Psychrosphaera sp. nov., isolated from marine algae.</title>
        <authorList>
            <person name="Bayburt H."/>
            <person name="Choi B.J."/>
            <person name="Kim J.M."/>
            <person name="Choi D.G."/>
            <person name="Jeon C.O."/>
        </authorList>
    </citation>
    <scope>NUCLEOTIDE SEQUENCE [LARGE SCALE GENOMIC DNA]</scope>
    <source>
        <strain evidence="1 2">G1-22</strain>
    </source>
</reference>
<sequence>MNYNKVVSSILVSCFLLLTVSCEQQLSEDEYVQKIHENTQSNDYHTALINTKNALQKYPHSEEVRLEAGRFYYQIGYFIQAERFLKPAVSATPRNIDDLDKYFESLLHLNKLKQLKLDLAKTELTDIIKSYKARLMLRQEQHDTATELLSEVKDTSLISFQLALYESKFNFLKPPSPSQKHHRQSPFKLRQNALIYLQNLDTKITQEPRFQLITALILSDVGKHQQALDILTKLNKNRPDLPNIHVYIVQTSLQLENVDLAKQHISLARNAGDKRPIIDQFEAVLAYQNNDFEKSQLLALRALQNGLTSKANRIVAGVSAFRNKRYEIAFNTLSPISEQLSPKDPVLRILTLLELRESKLDNALQYFEKMSLDDISDIKIASYLINNIDPERDPDVIQELQNQLKEKIESSITQKKRRCFILS</sequence>
<dbReference type="Proteomes" id="UP001528411">
    <property type="component" value="Unassembled WGS sequence"/>
</dbReference>
<gene>
    <name evidence="1" type="ORF">PN838_03655</name>
</gene>
<dbReference type="RefSeq" id="WP_272179794.1">
    <property type="nucleotide sequence ID" value="NZ_JAQOMS010000002.1"/>
</dbReference>
<organism evidence="1 2">
    <name type="scientific">Psychrosphaera algicola</name>
    <dbReference type="NCBI Taxonomy" id="3023714"/>
    <lineage>
        <taxon>Bacteria</taxon>
        <taxon>Pseudomonadati</taxon>
        <taxon>Pseudomonadota</taxon>
        <taxon>Gammaproteobacteria</taxon>
        <taxon>Alteromonadales</taxon>
        <taxon>Pseudoalteromonadaceae</taxon>
        <taxon>Psychrosphaera</taxon>
    </lineage>
</organism>
<keyword evidence="2" id="KW-1185">Reference proteome</keyword>